<evidence type="ECO:0000256" key="1">
    <source>
        <dbReference type="SAM" id="MobiDB-lite"/>
    </source>
</evidence>
<dbReference type="AlphaFoldDB" id="A0A1Q5TU72"/>
<accession>A0A1Q5TU72</accession>
<sequence>MFKNQHTQSTFDLSVRRSRRGESNALRRGQPKIHRRNIPKQDIKIPTGTPARLSRTLKSHDWRRDRALIALRQKGYTPYSERKNPHYVPKPMRISTRSESREALTSLSLAFVANADFFPGHDYLFEVMVPFEFIAKAMGVLHEYDNGRKSYDVALHALSVLEQLEQIVVHRDKDRDAGQNKPVRIWLKPEFFMSKGIPCDEIRRSLIDFQNWAIKSGQLENLEKKYQRHLLNMVRLGIDIESKHALRQLLKKIKRSVVAPDLQEQKVEALKQIEDSIELLDRKKSKNLDAELDRTQRSVDSLRKKDKSDSIYWRMFVEWQKTTTPVAVYYAKTKLKAQYPHVNEYSEQFYRLLLEQGVSLDIENYCTLSLLFNQAPLLYKEPVYGKPEKCCNLSLLRFRGYSVF</sequence>
<organism evidence="2 3">
    <name type="scientific">Xenorhabdus thuongxuanensis</name>
    <dbReference type="NCBI Taxonomy" id="1873484"/>
    <lineage>
        <taxon>Bacteria</taxon>
        <taxon>Pseudomonadati</taxon>
        <taxon>Pseudomonadota</taxon>
        <taxon>Gammaproteobacteria</taxon>
        <taxon>Enterobacterales</taxon>
        <taxon>Morganellaceae</taxon>
        <taxon>Xenorhabdus</taxon>
    </lineage>
</organism>
<name>A0A1Q5TU72_9GAMM</name>
<evidence type="ECO:0000313" key="3">
    <source>
        <dbReference type="Proteomes" id="UP000186277"/>
    </source>
</evidence>
<dbReference type="EMBL" id="MKGR01000024">
    <property type="protein sequence ID" value="OKP03750.1"/>
    <property type="molecule type" value="Genomic_DNA"/>
</dbReference>
<evidence type="ECO:0008006" key="4">
    <source>
        <dbReference type="Google" id="ProtNLM"/>
    </source>
</evidence>
<comment type="caution">
    <text evidence="2">The sequence shown here is derived from an EMBL/GenBank/DDBJ whole genome shotgun (WGS) entry which is preliminary data.</text>
</comment>
<dbReference type="Proteomes" id="UP000186277">
    <property type="component" value="Unassembled WGS sequence"/>
</dbReference>
<protein>
    <recommendedName>
        <fullName evidence="4">Replication protein</fullName>
    </recommendedName>
</protein>
<dbReference type="RefSeq" id="WP_074020947.1">
    <property type="nucleotide sequence ID" value="NZ_CAWMWP010000048.1"/>
</dbReference>
<feature type="compositionally biased region" description="Basic residues" evidence="1">
    <location>
        <begin position="29"/>
        <end position="38"/>
    </location>
</feature>
<evidence type="ECO:0000313" key="2">
    <source>
        <dbReference type="EMBL" id="OKP03750.1"/>
    </source>
</evidence>
<reference evidence="2 3" key="1">
    <citation type="submission" date="2016-09" db="EMBL/GenBank/DDBJ databases">
        <title>Xenorhabdus thuongxuanensis sp. nov. and Xenorhabdus eapokensis sp. nov., isolated from Steinernema species.</title>
        <authorList>
            <person name="Kaempfer P."/>
            <person name="Tobias N.J."/>
            <person name="Phan Ke L."/>
            <person name="Bode H.B."/>
            <person name="Glaeser S.P."/>
        </authorList>
    </citation>
    <scope>NUCLEOTIDE SEQUENCE [LARGE SCALE GENOMIC DNA]</scope>
    <source>
        <strain evidence="2 3">30TX1</strain>
    </source>
</reference>
<gene>
    <name evidence="2" type="ORF">Xentx_02897</name>
</gene>
<proteinExistence type="predicted"/>
<keyword evidence="3" id="KW-1185">Reference proteome</keyword>
<feature type="region of interest" description="Disordered" evidence="1">
    <location>
        <begin position="1"/>
        <end position="48"/>
    </location>
</feature>
<feature type="compositionally biased region" description="Polar residues" evidence="1">
    <location>
        <begin position="1"/>
        <end position="12"/>
    </location>
</feature>